<reference evidence="1 2" key="1">
    <citation type="journal article" date="2024" name="BMC Biol.">
        <title>Comparative genomics of Ascetosporea gives new insight into the evolutionary basis for animal parasitism in Rhizaria.</title>
        <authorList>
            <person name="Hiltunen Thoren M."/>
            <person name="Onut-Brannstrom I."/>
            <person name="Alfjorden A."/>
            <person name="Peckova H."/>
            <person name="Swords F."/>
            <person name="Hooper C."/>
            <person name="Holzer A.S."/>
            <person name="Bass D."/>
            <person name="Burki F."/>
        </authorList>
    </citation>
    <scope>NUCLEOTIDE SEQUENCE [LARGE SCALE GENOMIC DNA]</scope>
    <source>
        <strain evidence="1">20-A016</strain>
    </source>
</reference>
<protein>
    <submittedName>
        <fullName evidence="1">Uncharacterized protein</fullName>
    </submittedName>
</protein>
<comment type="caution">
    <text evidence="1">The sequence shown here is derived from an EMBL/GenBank/DDBJ whole genome shotgun (WGS) entry which is preliminary data.</text>
</comment>
<name>A0ABV2AKQ4_9EUKA</name>
<proteinExistence type="predicted"/>
<evidence type="ECO:0000313" key="2">
    <source>
        <dbReference type="Proteomes" id="UP001439008"/>
    </source>
</evidence>
<dbReference type="Pfam" id="PF05348">
    <property type="entry name" value="UMP1"/>
    <property type="match status" value="1"/>
</dbReference>
<sequence length="125" mass="14446">MNKSFLSTKDALKQDIKGDLTENLLNKISSLEISDIETAVRQRKLDELEIKKNLLSKIYGDHFFNTIDNELKFFSAASRLPGLKQSYFGLDILLNLDEDIDFDDINEKDIVETSKFDLKEELEKL</sequence>
<organism evidence="1 2">
    <name type="scientific">Bonamia ostreae</name>
    <dbReference type="NCBI Taxonomy" id="126728"/>
    <lineage>
        <taxon>Eukaryota</taxon>
        <taxon>Sar</taxon>
        <taxon>Rhizaria</taxon>
        <taxon>Endomyxa</taxon>
        <taxon>Ascetosporea</taxon>
        <taxon>Haplosporida</taxon>
        <taxon>Bonamia</taxon>
    </lineage>
</organism>
<gene>
    <name evidence="1" type="ORF">MHBO_001942</name>
</gene>
<keyword evidence="2" id="KW-1185">Reference proteome</keyword>
<dbReference type="Proteomes" id="UP001439008">
    <property type="component" value="Unassembled WGS sequence"/>
</dbReference>
<dbReference type="EMBL" id="JBDODL010000570">
    <property type="protein sequence ID" value="MES1920251.1"/>
    <property type="molecule type" value="Genomic_DNA"/>
</dbReference>
<evidence type="ECO:0000313" key="1">
    <source>
        <dbReference type="EMBL" id="MES1920251.1"/>
    </source>
</evidence>
<accession>A0ABV2AKQ4</accession>